<dbReference type="Proteomes" id="UP001390339">
    <property type="component" value="Unassembled WGS sequence"/>
</dbReference>
<evidence type="ECO:0000313" key="2">
    <source>
        <dbReference type="EMBL" id="KAK8859078.1"/>
    </source>
</evidence>
<proteinExistence type="predicted"/>
<keyword evidence="3" id="KW-1185">Reference proteome</keyword>
<protein>
    <recommendedName>
        <fullName evidence="4">Secreted protein</fullName>
    </recommendedName>
</protein>
<feature type="signal peptide" evidence="1">
    <location>
        <begin position="1"/>
        <end position="19"/>
    </location>
</feature>
<dbReference type="PANTHER" id="PTHR35605">
    <property type="entry name" value="ECP2 EFFECTOR PROTEIN DOMAIN-CONTAINING PROTEIN-RELATED"/>
    <property type="match status" value="1"/>
</dbReference>
<comment type="caution">
    <text evidence="2">The sequence shown here is derived from an EMBL/GenBank/DDBJ whole genome shotgun (WGS) entry which is preliminary data.</text>
</comment>
<feature type="chain" id="PRO_5045712830" description="Secreted protein" evidence="1">
    <location>
        <begin position="20"/>
        <end position="200"/>
    </location>
</feature>
<reference evidence="2 3" key="1">
    <citation type="journal article" date="2024" name="IMA Fungus">
        <title>Apiospora arundinis, a panoply of carbohydrate-active enzymes and secondary metabolites.</title>
        <authorList>
            <person name="Sorensen T."/>
            <person name="Petersen C."/>
            <person name="Muurmann A.T."/>
            <person name="Christiansen J.V."/>
            <person name="Brundto M.L."/>
            <person name="Overgaard C.K."/>
            <person name="Boysen A.T."/>
            <person name="Wollenberg R.D."/>
            <person name="Larsen T.O."/>
            <person name="Sorensen J.L."/>
            <person name="Nielsen K.L."/>
            <person name="Sondergaard T.E."/>
        </authorList>
    </citation>
    <scope>NUCLEOTIDE SEQUENCE [LARGE SCALE GENOMIC DNA]</scope>
    <source>
        <strain evidence="2 3">AAU 773</strain>
    </source>
</reference>
<name>A0ABR2I8K5_9PEZI</name>
<evidence type="ECO:0008006" key="4">
    <source>
        <dbReference type="Google" id="ProtNLM"/>
    </source>
</evidence>
<sequence>MIALTSWFLATLVSTLVSAAAIHPGAGIGKSHDVVFSSMTWRGNITVDGPIHEFNGTVQEIHSQILKANPDFKLLDVSHKDSVKTHQLEITNIDCNEPRDNNWGYAIGNEIQDGINYLRGLTGECSQTPGPCGRISCSWNSAISWCWDNPTGSYTTQCSVLADYAQAVFDNCPYRPNEVWGQAYDSAGFSVWCAGKDHLC</sequence>
<evidence type="ECO:0000256" key="1">
    <source>
        <dbReference type="SAM" id="SignalP"/>
    </source>
</evidence>
<gene>
    <name evidence="2" type="ORF">PGQ11_009812</name>
</gene>
<keyword evidence="1" id="KW-0732">Signal</keyword>
<dbReference type="PANTHER" id="PTHR35605:SF1">
    <property type="entry name" value="ECP2 EFFECTOR PROTEIN DOMAIN-CONTAINING PROTEIN-RELATED"/>
    <property type="match status" value="1"/>
</dbReference>
<organism evidence="2 3">
    <name type="scientific">Apiospora arundinis</name>
    <dbReference type="NCBI Taxonomy" id="335852"/>
    <lineage>
        <taxon>Eukaryota</taxon>
        <taxon>Fungi</taxon>
        <taxon>Dikarya</taxon>
        <taxon>Ascomycota</taxon>
        <taxon>Pezizomycotina</taxon>
        <taxon>Sordariomycetes</taxon>
        <taxon>Xylariomycetidae</taxon>
        <taxon>Amphisphaeriales</taxon>
        <taxon>Apiosporaceae</taxon>
        <taxon>Apiospora</taxon>
    </lineage>
</organism>
<accession>A0ABR2I8K5</accession>
<evidence type="ECO:0000313" key="3">
    <source>
        <dbReference type="Proteomes" id="UP001390339"/>
    </source>
</evidence>
<dbReference type="EMBL" id="JAPCWZ010000006">
    <property type="protein sequence ID" value="KAK8859078.1"/>
    <property type="molecule type" value="Genomic_DNA"/>
</dbReference>